<dbReference type="InterPro" id="IPR000524">
    <property type="entry name" value="Tscrpt_reg_HTH_GntR"/>
</dbReference>
<dbReference type="SUPFAM" id="SSF46785">
    <property type="entry name" value="Winged helix' DNA-binding domain"/>
    <property type="match status" value="1"/>
</dbReference>
<evidence type="ECO:0000256" key="3">
    <source>
        <dbReference type="ARBA" id="ARBA00023163"/>
    </source>
</evidence>
<dbReference type="PANTHER" id="PTHR38445:SF7">
    <property type="entry name" value="GNTR-FAMILY TRANSCRIPTIONAL REGULATOR"/>
    <property type="match status" value="1"/>
</dbReference>
<feature type="domain" description="HTH gntR-type" evidence="5">
    <location>
        <begin position="12"/>
        <end position="80"/>
    </location>
</feature>
<dbReference type="RefSeq" id="WP_167969264.1">
    <property type="nucleotide sequence ID" value="NZ_VSRL01000001.1"/>
</dbReference>
<dbReference type="Gene3D" id="1.10.10.10">
    <property type="entry name" value="Winged helix-like DNA-binding domain superfamily/Winged helix DNA-binding domain"/>
    <property type="match status" value="1"/>
</dbReference>
<dbReference type="PROSITE" id="PS50949">
    <property type="entry name" value="HTH_GNTR"/>
    <property type="match status" value="1"/>
</dbReference>
<comment type="caution">
    <text evidence="6">The sequence shown here is derived from an EMBL/GenBank/DDBJ whole genome shotgun (WGS) entry which is preliminary data.</text>
</comment>
<proteinExistence type="predicted"/>
<gene>
    <name evidence="6" type="ORF">FXN61_00660</name>
</gene>
<evidence type="ECO:0000313" key="7">
    <source>
        <dbReference type="Proteomes" id="UP001515943"/>
    </source>
</evidence>
<sequence length="162" mass="17404">MADQGADQEDKRHASRRVADSIRADIERGRWEVGAPLPTYRQLAADEGVAVNTAMAGVRLLREEGWVEIKPNAGAFVRDRSGDVGAEQELRELRVKVEEMRAELRQVSSAVARIDGGLADVLARLGAMSGLGAHVQHHEFHGDIASTNVANPSTAAPPHAAN</sequence>
<keyword evidence="7" id="KW-1185">Reference proteome</keyword>
<evidence type="ECO:0000256" key="4">
    <source>
        <dbReference type="SAM" id="Coils"/>
    </source>
</evidence>
<feature type="coiled-coil region" evidence="4">
    <location>
        <begin position="83"/>
        <end position="110"/>
    </location>
</feature>
<dbReference type="PANTHER" id="PTHR38445">
    <property type="entry name" value="HTH-TYPE TRANSCRIPTIONAL REPRESSOR YTRA"/>
    <property type="match status" value="1"/>
</dbReference>
<dbReference type="InterPro" id="IPR036390">
    <property type="entry name" value="WH_DNA-bd_sf"/>
</dbReference>
<dbReference type="Pfam" id="PF00392">
    <property type="entry name" value="GntR"/>
    <property type="match status" value="1"/>
</dbReference>
<dbReference type="InterPro" id="IPR036388">
    <property type="entry name" value="WH-like_DNA-bd_sf"/>
</dbReference>
<evidence type="ECO:0000259" key="5">
    <source>
        <dbReference type="PROSITE" id="PS50949"/>
    </source>
</evidence>
<dbReference type="SMART" id="SM00345">
    <property type="entry name" value="HTH_GNTR"/>
    <property type="match status" value="1"/>
</dbReference>
<keyword evidence="4" id="KW-0175">Coiled coil</keyword>
<dbReference type="CDD" id="cd07377">
    <property type="entry name" value="WHTH_GntR"/>
    <property type="match status" value="1"/>
</dbReference>
<organism evidence="6 7">
    <name type="scientific">Lentzea indica</name>
    <dbReference type="NCBI Taxonomy" id="2604800"/>
    <lineage>
        <taxon>Bacteria</taxon>
        <taxon>Bacillati</taxon>
        <taxon>Actinomycetota</taxon>
        <taxon>Actinomycetes</taxon>
        <taxon>Pseudonocardiales</taxon>
        <taxon>Pseudonocardiaceae</taxon>
        <taxon>Lentzea</taxon>
    </lineage>
</organism>
<keyword evidence="3" id="KW-0804">Transcription</keyword>
<keyword evidence="2" id="KW-0238">DNA-binding</keyword>
<dbReference type="EMBL" id="VSRL01000001">
    <property type="protein sequence ID" value="NKE55417.1"/>
    <property type="molecule type" value="Genomic_DNA"/>
</dbReference>
<reference evidence="6 7" key="1">
    <citation type="submission" date="2019-08" db="EMBL/GenBank/DDBJ databases">
        <title>Lentzea from Indian Himalayas.</title>
        <authorList>
            <person name="Mandal S."/>
            <person name="Mallick Gupta A."/>
            <person name="Maiti P.K."/>
            <person name="Sarkar J."/>
            <person name="Mandal S."/>
        </authorList>
    </citation>
    <scope>NUCLEOTIDE SEQUENCE [LARGE SCALE GENOMIC DNA]</scope>
    <source>
        <strain evidence="6 7">PSKA42</strain>
    </source>
</reference>
<evidence type="ECO:0000256" key="2">
    <source>
        <dbReference type="ARBA" id="ARBA00023125"/>
    </source>
</evidence>
<protein>
    <submittedName>
        <fullName evidence="6">GntR family transcriptional regulator</fullName>
    </submittedName>
</protein>
<name>A0ABX1F9I9_9PSEU</name>
<evidence type="ECO:0000256" key="1">
    <source>
        <dbReference type="ARBA" id="ARBA00023015"/>
    </source>
</evidence>
<dbReference type="Proteomes" id="UP001515943">
    <property type="component" value="Unassembled WGS sequence"/>
</dbReference>
<evidence type="ECO:0000313" key="6">
    <source>
        <dbReference type="EMBL" id="NKE55417.1"/>
    </source>
</evidence>
<accession>A0ABX1F9I9</accession>
<keyword evidence="1" id="KW-0805">Transcription regulation</keyword>